<reference evidence="6" key="1">
    <citation type="submission" date="2019-08" db="EMBL/GenBank/DDBJ databases">
        <authorList>
            <person name="Kucharzyk K."/>
            <person name="Murdoch R.W."/>
            <person name="Higgins S."/>
            <person name="Loffler F."/>
        </authorList>
    </citation>
    <scope>NUCLEOTIDE SEQUENCE</scope>
</reference>
<dbReference type="GO" id="GO:0006355">
    <property type="term" value="P:regulation of DNA-templated transcription"/>
    <property type="evidence" value="ECO:0007669"/>
    <property type="project" value="InterPro"/>
</dbReference>
<dbReference type="SMART" id="SM00448">
    <property type="entry name" value="REC"/>
    <property type="match status" value="1"/>
</dbReference>
<dbReference type="EMBL" id="VSSQ01013630">
    <property type="protein sequence ID" value="MPM51915.1"/>
    <property type="molecule type" value="Genomic_DNA"/>
</dbReference>
<feature type="domain" description="OmpR/PhoB-type" evidence="5">
    <location>
        <begin position="132"/>
        <end position="231"/>
    </location>
</feature>
<keyword evidence="2" id="KW-0902">Two-component regulatory system</keyword>
<evidence type="ECO:0000313" key="6">
    <source>
        <dbReference type="EMBL" id="MPM51915.1"/>
    </source>
</evidence>
<dbReference type="Gene3D" id="3.40.50.2300">
    <property type="match status" value="1"/>
</dbReference>
<keyword evidence="1" id="KW-0597">Phosphoprotein</keyword>
<dbReference type="InterPro" id="IPR001789">
    <property type="entry name" value="Sig_transdc_resp-reg_receiver"/>
</dbReference>
<dbReference type="PROSITE" id="PS50110">
    <property type="entry name" value="RESPONSE_REGULATORY"/>
    <property type="match status" value="1"/>
</dbReference>
<sequence>MKEQIKILIVEDDNNINKLVATLMKKSGYEVVQAFSGTEAMIYLQSNNFHLVLMDLMLPGMSGEELIKNIRKTKTMPVMVISAKLDKEVKLELFRLGADDYITKPFDIEELSARIEANIRRYMEFNNNAPVDQILTYKDIMLNKETKEVRVNDTTLNLTAREYNILELLLTYPKKVFSKANIFESVWEEEYLSDENTVNVHMSNLRNKLQKANSKEEYIETIWGMGYKLKG</sequence>
<dbReference type="PANTHER" id="PTHR48111:SF2">
    <property type="entry name" value="RESPONSE REGULATOR SAER"/>
    <property type="match status" value="1"/>
</dbReference>
<dbReference type="GO" id="GO:0000156">
    <property type="term" value="F:phosphorelay response regulator activity"/>
    <property type="evidence" value="ECO:0007669"/>
    <property type="project" value="TreeGrafter"/>
</dbReference>
<dbReference type="SUPFAM" id="SSF52172">
    <property type="entry name" value="CheY-like"/>
    <property type="match status" value="1"/>
</dbReference>
<dbReference type="AlphaFoldDB" id="A0A645AFD3"/>
<dbReference type="GO" id="GO:0032993">
    <property type="term" value="C:protein-DNA complex"/>
    <property type="evidence" value="ECO:0007669"/>
    <property type="project" value="TreeGrafter"/>
</dbReference>
<dbReference type="InterPro" id="IPR036388">
    <property type="entry name" value="WH-like_DNA-bd_sf"/>
</dbReference>
<accession>A0A645AFD3</accession>
<dbReference type="GO" id="GO:0005829">
    <property type="term" value="C:cytosol"/>
    <property type="evidence" value="ECO:0007669"/>
    <property type="project" value="TreeGrafter"/>
</dbReference>
<dbReference type="Gene3D" id="6.10.250.690">
    <property type="match status" value="1"/>
</dbReference>
<protein>
    <submittedName>
        <fullName evidence="6">Sensory transduction protein regX3</fullName>
    </submittedName>
</protein>
<dbReference type="SMART" id="SM00862">
    <property type="entry name" value="Trans_reg_C"/>
    <property type="match status" value="1"/>
</dbReference>
<dbReference type="InterPro" id="IPR039420">
    <property type="entry name" value="WalR-like"/>
</dbReference>
<gene>
    <name evidence="6" type="primary">regX3_30</name>
    <name evidence="6" type="ORF">SDC9_98667</name>
</gene>
<keyword evidence="3" id="KW-0238">DNA-binding</keyword>
<dbReference type="PROSITE" id="PS51755">
    <property type="entry name" value="OMPR_PHOB"/>
    <property type="match status" value="1"/>
</dbReference>
<evidence type="ECO:0000259" key="5">
    <source>
        <dbReference type="PROSITE" id="PS51755"/>
    </source>
</evidence>
<evidence type="ECO:0000256" key="2">
    <source>
        <dbReference type="ARBA" id="ARBA00023012"/>
    </source>
</evidence>
<dbReference type="PANTHER" id="PTHR48111">
    <property type="entry name" value="REGULATOR OF RPOS"/>
    <property type="match status" value="1"/>
</dbReference>
<dbReference type="FunFam" id="1.10.10.10:FF:000018">
    <property type="entry name" value="DNA-binding response regulator ResD"/>
    <property type="match status" value="1"/>
</dbReference>
<feature type="domain" description="Response regulatory" evidence="4">
    <location>
        <begin position="6"/>
        <end position="119"/>
    </location>
</feature>
<dbReference type="CDD" id="cd00383">
    <property type="entry name" value="trans_reg_C"/>
    <property type="match status" value="1"/>
</dbReference>
<dbReference type="GO" id="GO:0000976">
    <property type="term" value="F:transcription cis-regulatory region binding"/>
    <property type="evidence" value="ECO:0007669"/>
    <property type="project" value="TreeGrafter"/>
</dbReference>
<proteinExistence type="predicted"/>
<evidence type="ECO:0000259" key="4">
    <source>
        <dbReference type="PROSITE" id="PS50110"/>
    </source>
</evidence>
<comment type="caution">
    <text evidence="6">The sequence shown here is derived from an EMBL/GenBank/DDBJ whole genome shotgun (WGS) entry which is preliminary data.</text>
</comment>
<evidence type="ECO:0000256" key="1">
    <source>
        <dbReference type="ARBA" id="ARBA00022553"/>
    </source>
</evidence>
<organism evidence="6">
    <name type="scientific">bioreactor metagenome</name>
    <dbReference type="NCBI Taxonomy" id="1076179"/>
    <lineage>
        <taxon>unclassified sequences</taxon>
        <taxon>metagenomes</taxon>
        <taxon>ecological metagenomes</taxon>
    </lineage>
</organism>
<dbReference type="Pfam" id="PF00486">
    <property type="entry name" value="Trans_reg_C"/>
    <property type="match status" value="1"/>
</dbReference>
<dbReference type="InterPro" id="IPR001867">
    <property type="entry name" value="OmpR/PhoB-type_DNA-bd"/>
</dbReference>
<name>A0A645AFD3_9ZZZZ</name>
<dbReference type="InterPro" id="IPR011006">
    <property type="entry name" value="CheY-like_superfamily"/>
</dbReference>
<dbReference type="Pfam" id="PF00072">
    <property type="entry name" value="Response_reg"/>
    <property type="match status" value="1"/>
</dbReference>
<evidence type="ECO:0000256" key="3">
    <source>
        <dbReference type="ARBA" id="ARBA00023125"/>
    </source>
</evidence>
<dbReference type="Gene3D" id="1.10.10.10">
    <property type="entry name" value="Winged helix-like DNA-binding domain superfamily/Winged helix DNA-binding domain"/>
    <property type="match status" value="1"/>
</dbReference>